<accession>A0A8J7YRM0</accession>
<feature type="transmembrane region" description="Helical" evidence="1">
    <location>
        <begin position="80"/>
        <end position="102"/>
    </location>
</feature>
<reference evidence="2" key="1">
    <citation type="submission" date="2021-04" db="EMBL/GenBank/DDBJ databases">
        <title>Genomic insights into ecological role and evolution of a novel Thermoplasmata order Candidatus Sysuiplasmatales.</title>
        <authorList>
            <person name="Yuan Y."/>
        </authorList>
    </citation>
    <scope>NUCLEOTIDE SEQUENCE</scope>
    <source>
        <strain evidence="2">YP2-bin.285</strain>
    </source>
</reference>
<gene>
    <name evidence="2" type="ORF">J9259_08845</name>
</gene>
<dbReference type="EMBL" id="JAGVSJ010000038">
    <property type="protein sequence ID" value="MBX8632601.1"/>
    <property type="molecule type" value="Genomic_DNA"/>
</dbReference>
<name>A0A8J7YRM0_9ARCH</name>
<keyword evidence="1" id="KW-1133">Transmembrane helix</keyword>
<dbReference type="AlphaFoldDB" id="A0A8J7YRM0"/>
<comment type="caution">
    <text evidence="2">The sequence shown here is derived from an EMBL/GenBank/DDBJ whole genome shotgun (WGS) entry which is preliminary data.</text>
</comment>
<evidence type="ECO:0000313" key="2">
    <source>
        <dbReference type="EMBL" id="MBX8632601.1"/>
    </source>
</evidence>
<evidence type="ECO:0000313" key="3">
    <source>
        <dbReference type="Proteomes" id="UP000716004"/>
    </source>
</evidence>
<evidence type="ECO:0000256" key="1">
    <source>
        <dbReference type="SAM" id="Phobius"/>
    </source>
</evidence>
<protein>
    <submittedName>
        <fullName evidence="2">Uncharacterized protein</fullName>
    </submittedName>
</protein>
<organism evidence="2 3">
    <name type="scientific">Candidatus Sysuiplasma superficiale</name>
    <dbReference type="NCBI Taxonomy" id="2823368"/>
    <lineage>
        <taxon>Archaea</taxon>
        <taxon>Methanobacteriati</taxon>
        <taxon>Thermoplasmatota</taxon>
        <taxon>Thermoplasmata</taxon>
        <taxon>Candidatus Sysuiplasmatales</taxon>
        <taxon>Candidatus Sysuiplasmataceae</taxon>
        <taxon>Candidatus Sysuiplasma</taxon>
    </lineage>
</organism>
<feature type="transmembrane region" description="Helical" evidence="1">
    <location>
        <begin position="56"/>
        <end position="74"/>
    </location>
</feature>
<keyword evidence="1" id="KW-0812">Transmembrane</keyword>
<dbReference type="Proteomes" id="UP000716004">
    <property type="component" value="Unassembled WGS sequence"/>
</dbReference>
<sequence>MLTLKVRLRAILFAIASYFILPLGPCAFLLVTFSSVVLLSYDAFTVTRKSIGLDELASFIVCGPLMMGGGFYAITGTEIYGALLASIPYGLGMMSILVGKYLDQEVFDRKIGQSTLPVLLFESDCTHYLLCWIDAEYEREGCSGHLFGHRELAAQVVDAVYDHHLNELCTQRPSLHMRQRIVDN</sequence>
<keyword evidence="1" id="KW-0472">Membrane</keyword>
<feature type="transmembrane region" description="Helical" evidence="1">
    <location>
        <begin position="12"/>
        <end position="44"/>
    </location>
</feature>
<proteinExistence type="predicted"/>